<feature type="compositionally biased region" description="Basic and acidic residues" evidence="1">
    <location>
        <begin position="342"/>
        <end position="358"/>
    </location>
</feature>
<dbReference type="SUPFAM" id="SSF47473">
    <property type="entry name" value="EF-hand"/>
    <property type="match status" value="1"/>
</dbReference>
<feature type="region of interest" description="Disordered" evidence="1">
    <location>
        <begin position="109"/>
        <end position="206"/>
    </location>
</feature>
<evidence type="ECO:0000259" key="2">
    <source>
        <dbReference type="PROSITE" id="PS50222"/>
    </source>
</evidence>
<name>A0ABP0I4J7_9DINO</name>
<feature type="compositionally biased region" description="Basic and acidic residues" evidence="1">
    <location>
        <begin position="119"/>
        <end position="131"/>
    </location>
</feature>
<feature type="region of interest" description="Disordered" evidence="1">
    <location>
        <begin position="287"/>
        <end position="320"/>
    </location>
</feature>
<evidence type="ECO:0000313" key="3">
    <source>
        <dbReference type="EMBL" id="CAK8997499.1"/>
    </source>
</evidence>
<proteinExistence type="predicted"/>
<evidence type="ECO:0000256" key="1">
    <source>
        <dbReference type="SAM" id="MobiDB-lite"/>
    </source>
</evidence>
<feature type="compositionally biased region" description="Basic residues" evidence="1">
    <location>
        <begin position="156"/>
        <end position="169"/>
    </location>
</feature>
<dbReference type="Gene3D" id="1.10.238.10">
    <property type="entry name" value="EF-hand"/>
    <property type="match status" value="1"/>
</dbReference>
<gene>
    <name evidence="3" type="ORF">CCMP2556_LOCUS4876</name>
</gene>
<dbReference type="PROSITE" id="PS50222">
    <property type="entry name" value="EF_HAND_2"/>
    <property type="match status" value="1"/>
</dbReference>
<dbReference type="Proteomes" id="UP001642484">
    <property type="component" value="Unassembled WGS sequence"/>
</dbReference>
<sequence length="358" mass="40399">MALPWEPLSEEELKFCWQCLVDQGQLTAPKLQKFMLEVTGEELTLLQAKDLLGYLDATGDGRVGMEEFRHFMSTSELDMTDPQTFLWSPTTSFRQRMGYVRVSPHGTAGAVSASGFGEPAEKEEKSAKEEDPWGFFSEAEAPSTEFSRSMDDSKRRNSVKKSGKTHRRKHEEDLLALDEESPTVPTPDPGDAAKDEAKDVPKKQLDEKTLAKIKMSIEKHEQQTWERLHVEQESLRKKLFSHWTASGASSTMTSKEYHKMLSTMHQLARSSMPGELKPGDTLATLHYMLDIKEPEKPRTSENQRSETHESSKTSAGKDEELLLPFSVWHRCMSGRAQTSAPSEDKAKTEDEARSSQKA</sequence>
<comment type="caution">
    <text evidence="3">The sequence shown here is derived from an EMBL/GenBank/DDBJ whole genome shotgun (WGS) entry which is preliminary data.</text>
</comment>
<dbReference type="InterPro" id="IPR002048">
    <property type="entry name" value="EF_hand_dom"/>
</dbReference>
<evidence type="ECO:0000313" key="4">
    <source>
        <dbReference type="Proteomes" id="UP001642484"/>
    </source>
</evidence>
<keyword evidence="4" id="KW-1185">Reference proteome</keyword>
<accession>A0ABP0I4J7</accession>
<reference evidence="3 4" key="1">
    <citation type="submission" date="2024-02" db="EMBL/GenBank/DDBJ databases">
        <authorList>
            <person name="Chen Y."/>
            <person name="Shah S."/>
            <person name="Dougan E. K."/>
            <person name="Thang M."/>
            <person name="Chan C."/>
        </authorList>
    </citation>
    <scope>NUCLEOTIDE SEQUENCE [LARGE SCALE GENOMIC DNA]</scope>
</reference>
<feature type="compositionally biased region" description="Basic and acidic residues" evidence="1">
    <location>
        <begin position="191"/>
        <end position="206"/>
    </location>
</feature>
<dbReference type="EMBL" id="CAXAMN010002047">
    <property type="protein sequence ID" value="CAK8997499.1"/>
    <property type="molecule type" value="Genomic_DNA"/>
</dbReference>
<feature type="compositionally biased region" description="Basic and acidic residues" evidence="1">
    <location>
        <begin position="289"/>
        <end position="320"/>
    </location>
</feature>
<feature type="domain" description="EF-hand" evidence="2">
    <location>
        <begin position="43"/>
        <end position="78"/>
    </location>
</feature>
<organism evidence="3 4">
    <name type="scientific">Durusdinium trenchii</name>
    <dbReference type="NCBI Taxonomy" id="1381693"/>
    <lineage>
        <taxon>Eukaryota</taxon>
        <taxon>Sar</taxon>
        <taxon>Alveolata</taxon>
        <taxon>Dinophyceae</taxon>
        <taxon>Suessiales</taxon>
        <taxon>Symbiodiniaceae</taxon>
        <taxon>Durusdinium</taxon>
    </lineage>
</organism>
<feature type="region of interest" description="Disordered" evidence="1">
    <location>
        <begin position="333"/>
        <end position="358"/>
    </location>
</feature>
<dbReference type="InterPro" id="IPR011992">
    <property type="entry name" value="EF-hand-dom_pair"/>
</dbReference>
<protein>
    <recommendedName>
        <fullName evidence="2">EF-hand domain-containing protein</fullName>
    </recommendedName>
</protein>